<dbReference type="Gene3D" id="3.40.50.300">
    <property type="entry name" value="P-loop containing nucleotide triphosphate hydrolases"/>
    <property type="match status" value="1"/>
</dbReference>
<keyword evidence="6 7" id="KW-0342">GTP-binding</keyword>
<dbReference type="InterPro" id="IPR000178">
    <property type="entry name" value="TF_IF2_bacterial-like"/>
</dbReference>
<dbReference type="SUPFAM" id="SSF52156">
    <property type="entry name" value="Initiation factor IF2/eIF5b, domain 3"/>
    <property type="match status" value="1"/>
</dbReference>
<accession>A0A0G1A7G2</accession>
<evidence type="ECO:0000256" key="8">
    <source>
        <dbReference type="RuleBase" id="RU000644"/>
    </source>
</evidence>
<protein>
    <recommendedName>
        <fullName evidence="2 7">Translation initiation factor IF-2</fullName>
    </recommendedName>
</protein>
<keyword evidence="3 7" id="KW-0396">Initiation factor</keyword>
<comment type="subcellular location">
    <subcellularLocation>
        <location evidence="7">Cytoplasm</location>
    </subcellularLocation>
</comment>
<proteinExistence type="inferred from homology"/>
<dbReference type="CDD" id="cd03702">
    <property type="entry name" value="IF2_mtIF2_II"/>
    <property type="match status" value="1"/>
</dbReference>
<dbReference type="GO" id="GO:0005737">
    <property type="term" value="C:cytoplasm"/>
    <property type="evidence" value="ECO:0007669"/>
    <property type="project" value="UniProtKB-SubCell"/>
</dbReference>
<evidence type="ECO:0000256" key="7">
    <source>
        <dbReference type="HAMAP-Rule" id="MF_00100"/>
    </source>
</evidence>
<evidence type="ECO:0000256" key="5">
    <source>
        <dbReference type="ARBA" id="ARBA00022917"/>
    </source>
</evidence>
<comment type="similarity">
    <text evidence="1 7 8">Belongs to the TRAFAC class translation factor GTPase superfamily. Classic translation factor GTPase family. IF-2 subfamily.</text>
</comment>
<evidence type="ECO:0000313" key="10">
    <source>
        <dbReference type="EMBL" id="KKS56987.1"/>
    </source>
</evidence>
<dbReference type="GO" id="GO:0003924">
    <property type="term" value="F:GTPase activity"/>
    <property type="evidence" value="ECO:0007669"/>
    <property type="project" value="UniProtKB-UniRule"/>
</dbReference>
<feature type="domain" description="Tr-type G" evidence="9">
    <location>
        <begin position="169"/>
        <end position="347"/>
    </location>
</feature>
<comment type="caution">
    <text evidence="7">Lacks conserved residue(s) required for the propagation of feature annotation.</text>
</comment>
<dbReference type="PROSITE" id="PS51722">
    <property type="entry name" value="G_TR_2"/>
    <property type="match status" value="1"/>
</dbReference>
<dbReference type="Pfam" id="PF22042">
    <property type="entry name" value="EF-G_D2"/>
    <property type="match status" value="1"/>
</dbReference>
<evidence type="ECO:0000256" key="2">
    <source>
        <dbReference type="ARBA" id="ARBA00020675"/>
    </source>
</evidence>
<dbReference type="Pfam" id="PF04760">
    <property type="entry name" value="IF2_N"/>
    <property type="match status" value="1"/>
</dbReference>
<dbReference type="FunFam" id="3.40.50.10050:FF:000001">
    <property type="entry name" value="Translation initiation factor IF-2"/>
    <property type="match status" value="1"/>
</dbReference>
<dbReference type="Pfam" id="PF00009">
    <property type="entry name" value="GTP_EFTU"/>
    <property type="match status" value="1"/>
</dbReference>
<dbReference type="InterPro" id="IPR044145">
    <property type="entry name" value="IF2_II"/>
</dbReference>
<dbReference type="EMBL" id="LCDO01000004">
    <property type="protein sequence ID" value="KKS56987.1"/>
    <property type="molecule type" value="Genomic_DNA"/>
</dbReference>
<reference evidence="10 11" key="1">
    <citation type="journal article" date="2015" name="Nature">
        <title>rRNA introns, odd ribosomes, and small enigmatic genomes across a large radiation of phyla.</title>
        <authorList>
            <person name="Brown C.T."/>
            <person name="Hug L.A."/>
            <person name="Thomas B.C."/>
            <person name="Sharon I."/>
            <person name="Castelle C.J."/>
            <person name="Singh A."/>
            <person name="Wilkins M.J."/>
            <person name="Williams K.H."/>
            <person name="Banfield J.F."/>
        </authorList>
    </citation>
    <scope>NUCLEOTIDE SEQUENCE [LARGE SCALE GENOMIC DNA]</scope>
</reference>
<dbReference type="InterPro" id="IPR015760">
    <property type="entry name" value="TIF_IF2"/>
</dbReference>
<organism evidence="10 11">
    <name type="scientific">Candidatus Magasanikbacteria bacterium GW2011_GWA2_42_32</name>
    <dbReference type="NCBI Taxonomy" id="1619039"/>
    <lineage>
        <taxon>Bacteria</taxon>
        <taxon>Candidatus Magasanikiibacteriota</taxon>
    </lineage>
</organism>
<dbReference type="HAMAP" id="MF_00100_B">
    <property type="entry name" value="IF_2_B"/>
    <property type="match status" value="1"/>
</dbReference>
<evidence type="ECO:0000256" key="1">
    <source>
        <dbReference type="ARBA" id="ARBA00007733"/>
    </source>
</evidence>
<evidence type="ECO:0000259" key="9">
    <source>
        <dbReference type="PROSITE" id="PS51722"/>
    </source>
</evidence>
<dbReference type="PRINTS" id="PR00315">
    <property type="entry name" value="ELONGATNFCT"/>
</dbReference>
<feature type="binding site" evidence="7">
    <location>
        <begin position="287"/>
        <end position="290"/>
    </location>
    <ligand>
        <name>GTP</name>
        <dbReference type="ChEBI" id="CHEBI:37565"/>
    </ligand>
</feature>
<dbReference type="GO" id="GO:0003743">
    <property type="term" value="F:translation initiation factor activity"/>
    <property type="evidence" value="ECO:0007669"/>
    <property type="project" value="UniProtKB-UniRule"/>
</dbReference>
<dbReference type="PANTHER" id="PTHR43381">
    <property type="entry name" value="TRANSLATION INITIATION FACTOR IF-2-RELATED"/>
    <property type="match status" value="1"/>
</dbReference>
<dbReference type="InterPro" id="IPR005225">
    <property type="entry name" value="Small_GTP-bd"/>
</dbReference>
<name>A0A0G1A7G2_9BACT</name>
<sequence length="679" mass="74671">MNVSELARQLKTSPQELYDTLPQFGFDIGRRAIKVDNRVASQIVAAWPKIRRKIQENQFIKDQAKTAEVATEGAEAEKKTIQLPQAITVRDFAVKLNLPVTNVIRELIKNGILASMNERIDYDTANIIAQDFGFEVTPEEKKEETIENGESLDRLKNILESEKEEDLEPRPPVVVVMGHVDHGKTKLLDAIRSTNVVAGEAGGITQHIGAYQVKVPFTTEAGEKVLRQMTFIDTPGHEAFTVMRSRGAKVADVAILVVAADDGVQPQTKEAIKIIEAAKLPFIVALNKIDKPEADLDRVKTQLSELGVQPEEWGGKVVMVPVSAKANLHIDKLLEMVLLVADLDKSKITANPKRLAVGTIVESHIDPKAGPVATLLVQSGTLKVGDELAINFAWYGRIKALKDWKGEMVKTAPPSTPVQILGFKIAPAVGDVLEVPKDIKGLEKKIKPTYLVQEKNIITATTSAGIGGEEGLEKKKYAIILRVDVLGSLEAILGALQRMVHPEVEVEVVAKGLGSITEAEVLRAEASSAHILGFHVPIIPAAELLAKQKKVTIKHYKIIYDLLGDVKKELEKLLPPEVIVHEIGKMEILAIFRTEKKYQIVGGRVIDGQAENNVKVRIFRQGEIIGNGEVTELQAGKQKVKDIMTGQECGLQIETKEKIEAGDKLELYREEIKIKKLGF</sequence>
<dbReference type="InterPro" id="IPR023115">
    <property type="entry name" value="TIF_IF2_dom3"/>
</dbReference>
<feature type="binding site" evidence="7">
    <location>
        <begin position="233"/>
        <end position="237"/>
    </location>
    <ligand>
        <name>GTP</name>
        <dbReference type="ChEBI" id="CHEBI:37565"/>
    </ligand>
</feature>
<feature type="binding site" evidence="7">
    <location>
        <begin position="178"/>
        <end position="185"/>
    </location>
    <ligand>
        <name>GTP</name>
        <dbReference type="ChEBI" id="CHEBI:37565"/>
    </ligand>
</feature>
<dbReference type="FunFam" id="3.40.50.300:FF:000019">
    <property type="entry name" value="Translation initiation factor IF-2"/>
    <property type="match status" value="1"/>
</dbReference>
<dbReference type="PANTHER" id="PTHR43381:SF4">
    <property type="entry name" value="EUKARYOTIC TRANSLATION INITIATION FACTOR 5B"/>
    <property type="match status" value="1"/>
</dbReference>
<dbReference type="Proteomes" id="UP000034837">
    <property type="component" value="Unassembled WGS sequence"/>
</dbReference>
<dbReference type="GO" id="GO:0005525">
    <property type="term" value="F:GTP binding"/>
    <property type="evidence" value="ECO:0007669"/>
    <property type="project" value="UniProtKB-KW"/>
</dbReference>
<dbReference type="InterPro" id="IPR009000">
    <property type="entry name" value="Transl_B-barrel_sf"/>
</dbReference>
<dbReference type="InterPro" id="IPR006847">
    <property type="entry name" value="IF2_N"/>
</dbReference>
<dbReference type="CDD" id="cd01887">
    <property type="entry name" value="IF2_eIF5B"/>
    <property type="match status" value="1"/>
</dbReference>
<dbReference type="NCBIfam" id="TIGR00487">
    <property type="entry name" value="IF-2"/>
    <property type="match status" value="1"/>
</dbReference>
<dbReference type="InterPro" id="IPR027417">
    <property type="entry name" value="P-loop_NTPase"/>
</dbReference>
<dbReference type="Gene3D" id="3.40.50.10050">
    <property type="entry name" value="Translation initiation factor IF- 2, domain 3"/>
    <property type="match status" value="1"/>
</dbReference>
<evidence type="ECO:0000313" key="11">
    <source>
        <dbReference type="Proteomes" id="UP000034837"/>
    </source>
</evidence>
<dbReference type="InterPro" id="IPR000795">
    <property type="entry name" value="T_Tr_GTP-bd_dom"/>
</dbReference>
<evidence type="ECO:0000256" key="3">
    <source>
        <dbReference type="ARBA" id="ARBA00022540"/>
    </source>
</evidence>
<dbReference type="InterPro" id="IPR053905">
    <property type="entry name" value="EF-G-like_DII"/>
</dbReference>
<dbReference type="AlphaFoldDB" id="A0A0G1A7G2"/>
<keyword evidence="5 7" id="KW-0648">Protein biosynthesis</keyword>
<keyword evidence="7" id="KW-0963">Cytoplasm</keyword>
<dbReference type="SUPFAM" id="SSF52540">
    <property type="entry name" value="P-loop containing nucleoside triphosphate hydrolases"/>
    <property type="match status" value="1"/>
</dbReference>
<comment type="caution">
    <text evidence="10">The sequence shown here is derived from an EMBL/GenBank/DDBJ whole genome shotgun (WGS) entry which is preliminary data.</text>
</comment>
<dbReference type="InterPro" id="IPR036925">
    <property type="entry name" value="TIF_IF2_dom3_sf"/>
</dbReference>
<dbReference type="NCBIfam" id="TIGR00231">
    <property type="entry name" value="small_GTP"/>
    <property type="match status" value="1"/>
</dbReference>
<dbReference type="PATRIC" id="fig|1619039.3.peg.640"/>
<evidence type="ECO:0000256" key="6">
    <source>
        <dbReference type="ARBA" id="ARBA00023134"/>
    </source>
</evidence>
<comment type="function">
    <text evidence="7 8">One of the essential components for the initiation of protein synthesis. Protects formylmethionyl-tRNA from spontaneous hydrolysis and promotes its binding to the 30S ribosomal subunits. Also involved in the hydrolysis of GTP during the formation of the 70S ribosomal complex.</text>
</comment>
<evidence type="ECO:0000256" key="4">
    <source>
        <dbReference type="ARBA" id="ARBA00022741"/>
    </source>
</evidence>
<dbReference type="SUPFAM" id="SSF50447">
    <property type="entry name" value="Translation proteins"/>
    <property type="match status" value="2"/>
</dbReference>
<dbReference type="Pfam" id="PF11987">
    <property type="entry name" value="IF-2"/>
    <property type="match status" value="1"/>
</dbReference>
<dbReference type="Gene3D" id="2.40.30.10">
    <property type="entry name" value="Translation factors"/>
    <property type="match status" value="2"/>
</dbReference>
<keyword evidence="4 7" id="KW-0547">Nucleotide-binding</keyword>
<gene>
    <name evidence="7" type="primary">infB</name>
    <name evidence="10" type="ORF">UV20_C0004G0083</name>
</gene>